<sequence>MPHKAIVCWSARSSRESVGIPLGRIRSAGIEPNVITWSGRARDADLVVIRIHGEEFLPGSTGALLCAFCGRGLGDVMNLPIGEHAAAWLCGWMLIDTYGKRDELMRLSGDSSHPMMAATTETLKHLTMEMRRLCFAPRTDHALNDVEEHEKGDILSVHRQHSEKLAVALAINNHKSWNTPSGDKELPNLCRLP</sequence>
<keyword evidence="2" id="KW-1185">Reference proteome</keyword>
<protein>
    <submittedName>
        <fullName evidence="1">Uncharacterized protein</fullName>
    </submittedName>
</protein>
<dbReference type="Proteomes" id="UP000006591">
    <property type="component" value="Chromosome 5"/>
</dbReference>
<dbReference type="EnsemblPlants" id="ONIVA05G14470.1">
    <property type="protein sequence ID" value="ONIVA05G14470.1"/>
    <property type="gene ID" value="ONIVA05G14470"/>
</dbReference>
<reference evidence="1" key="1">
    <citation type="submission" date="2015-04" db="UniProtKB">
        <authorList>
            <consortium name="EnsemblPlants"/>
        </authorList>
    </citation>
    <scope>IDENTIFICATION</scope>
    <source>
        <strain evidence="1">SL10</strain>
    </source>
</reference>
<dbReference type="AlphaFoldDB" id="A0A0E0HDH9"/>
<reference evidence="1" key="2">
    <citation type="submission" date="2018-04" db="EMBL/GenBank/DDBJ databases">
        <title>OnivRS2 (Oryza nivara Reference Sequence Version 2).</title>
        <authorList>
            <person name="Zhang J."/>
            <person name="Kudrna D."/>
            <person name="Lee S."/>
            <person name="Talag J."/>
            <person name="Rajasekar S."/>
            <person name="Welchert J."/>
            <person name="Hsing Y.-I."/>
            <person name="Wing R.A."/>
        </authorList>
    </citation>
    <scope>NUCLEOTIDE SEQUENCE [LARGE SCALE GENOMIC DNA]</scope>
    <source>
        <strain evidence="1">SL10</strain>
    </source>
</reference>
<accession>A0A0E0HDH9</accession>
<name>A0A0E0HDH9_ORYNI</name>
<dbReference type="STRING" id="4536.A0A0E0HDH9"/>
<proteinExistence type="predicted"/>
<dbReference type="HOGENOM" id="CLU_1410858_0_0_1"/>
<dbReference type="OMA" id="CFAPRTD"/>
<dbReference type="Gramene" id="ONIVA05G14470.1">
    <property type="protein sequence ID" value="ONIVA05G14470.1"/>
    <property type="gene ID" value="ONIVA05G14470"/>
</dbReference>
<organism evidence="1">
    <name type="scientific">Oryza nivara</name>
    <name type="common">Indian wild rice</name>
    <name type="synonym">Oryza sativa f. spontanea</name>
    <dbReference type="NCBI Taxonomy" id="4536"/>
    <lineage>
        <taxon>Eukaryota</taxon>
        <taxon>Viridiplantae</taxon>
        <taxon>Streptophyta</taxon>
        <taxon>Embryophyta</taxon>
        <taxon>Tracheophyta</taxon>
        <taxon>Spermatophyta</taxon>
        <taxon>Magnoliopsida</taxon>
        <taxon>Liliopsida</taxon>
        <taxon>Poales</taxon>
        <taxon>Poaceae</taxon>
        <taxon>BOP clade</taxon>
        <taxon>Oryzoideae</taxon>
        <taxon>Oryzeae</taxon>
        <taxon>Oryzinae</taxon>
        <taxon>Oryza</taxon>
    </lineage>
</organism>
<evidence type="ECO:0000313" key="2">
    <source>
        <dbReference type="Proteomes" id="UP000006591"/>
    </source>
</evidence>
<evidence type="ECO:0000313" key="1">
    <source>
        <dbReference type="EnsemblPlants" id="ONIVA05G14470.1"/>
    </source>
</evidence>